<dbReference type="CDD" id="cd03134">
    <property type="entry name" value="GATase1_PfpI_like"/>
    <property type="match status" value="1"/>
</dbReference>
<dbReference type="InterPro" id="IPR006286">
    <property type="entry name" value="C56_PfpI-like"/>
</dbReference>
<dbReference type="PROSITE" id="PS51276">
    <property type="entry name" value="PEPTIDASE_C56_PFPI"/>
    <property type="match status" value="1"/>
</dbReference>
<evidence type="ECO:0000313" key="5">
    <source>
        <dbReference type="EMBL" id="RTI07766.1"/>
    </source>
</evidence>
<dbReference type="PANTHER" id="PTHR42733:SF13">
    <property type="entry name" value="DJ-1_PFPI DOMAIN-CONTAINING PROTEIN"/>
    <property type="match status" value="1"/>
</dbReference>
<dbReference type="GO" id="GO:0016740">
    <property type="term" value="F:transferase activity"/>
    <property type="evidence" value="ECO:0007669"/>
    <property type="project" value="UniProtKB-KW"/>
</dbReference>
<dbReference type="InterPro" id="IPR002818">
    <property type="entry name" value="DJ-1/PfpI"/>
</dbReference>
<evidence type="ECO:0000313" key="4">
    <source>
        <dbReference type="EMBL" id="RTH33475.1"/>
    </source>
</evidence>
<name>A0A0N0ZPH5_THESC</name>
<evidence type="ECO:0000259" key="2">
    <source>
        <dbReference type="Pfam" id="PF01965"/>
    </source>
</evidence>
<reference evidence="3 6" key="1">
    <citation type="submission" date="2015-09" db="EMBL/GenBank/DDBJ databases">
        <title>Draft genome sequence of Thermus scotoductus strain K1 isolated from a geothermal spring in Nagorno-Karabakh, Armenia.</title>
        <authorList>
            <person name="Saghatelyan A."/>
            <person name="Poghosyan L."/>
            <person name="Panosyan H."/>
            <person name="Birkeland N.-K."/>
        </authorList>
    </citation>
    <scope>NUCLEOTIDE SEQUENCE [LARGE SCALE GENOMIC DNA]</scope>
    <source>
        <strain evidence="3 6">K1</strain>
    </source>
</reference>
<evidence type="ECO:0000313" key="3">
    <source>
        <dbReference type="EMBL" id="KPD32630.1"/>
    </source>
</evidence>
<dbReference type="Proteomes" id="UP000053099">
    <property type="component" value="Unassembled WGS sequence"/>
</dbReference>
<comment type="caution">
    <text evidence="3">The sequence shown here is derived from an EMBL/GenBank/DDBJ whole genome shotgun (WGS) entry which is preliminary data.</text>
</comment>
<dbReference type="EMBL" id="PEMD01000094">
    <property type="protein sequence ID" value="RTH33475.1"/>
    <property type="molecule type" value="Genomic_DNA"/>
</dbReference>
<dbReference type="Proteomes" id="UP000287962">
    <property type="component" value="Unassembled WGS sequence"/>
</dbReference>
<gene>
    <name evidence="3" type="ORF">AN926_01825</name>
    <name evidence="5" type="ORF">CSW25_05570</name>
    <name evidence="4" type="ORF">CSW33_04000</name>
</gene>
<comment type="similarity">
    <text evidence="1">Belongs to the peptidase C56 family.</text>
</comment>
<evidence type="ECO:0000313" key="7">
    <source>
        <dbReference type="Proteomes" id="UP000286928"/>
    </source>
</evidence>
<organism evidence="3 6">
    <name type="scientific">Thermus scotoductus</name>
    <dbReference type="NCBI Taxonomy" id="37636"/>
    <lineage>
        <taxon>Bacteria</taxon>
        <taxon>Thermotogati</taxon>
        <taxon>Deinococcota</taxon>
        <taxon>Deinococci</taxon>
        <taxon>Thermales</taxon>
        <taxon>Thermaceae</taxon>
        <taxon>Thermus</taxon>
    </lineage>
</organism>
<protein>
    <submittedName>
        <fullName evidence="3 4">Glutamine amidotransferase</fullName>
    </submittedName>
</protein>
<accession>A0A0N0ZPH5</accession>
<dbReference type="PATRIC" id="fig|37636.3.peg.1980"/>
<evidence type="ECO:0000256" key="1">
    <source>
        <dbReference type="ARBA" id="ARBA00008542"/>
    </source>
</evidence>
<dbReference type="PANTHER" id="PTHR42733">
    <property type="entry name" value="DJ-1 PROTEIN"/>
    <property type="match status" value="1"/>
</dbReference>
<reference evidence="7 8" key="3">
    <citation type="journal article" date="2019" name="Extremophiles">
        <title>Biogeography of thermophiles and predominance of Thermus scotoductus in domestic water heaters.</title>
        <authorList>
            <person name="Wilpiszeski R.L."/>
            <person name="Zhang Z."/>
            <person name="House C.H."/>
        </authorList>
    </citation>
    <scope>NUCLEOTIDE SEQUENCE [LARGE SCALE GENOMIC DNA]</scope>
    <source>
        <strain evidence="5 8">12_S12</strain>
        <strain evidence="4 7">20_S20</strain>
    </source>
</reference>
<reference evidence="5" key="2">
    <citation type="submission" date="2017-10" db="EMBL/GenBank/DDBJ databases">
        <authorList>
            <person name="Wilpiszeski R.L."/>
            <person name="Zhidan Z."/>
            <person name="House C.H."/>
        </authorList>
    </citation>
    <scope>NUCLEOTIDE SEQUENCE</scope>
    <source>
        <strain evidence="5">12_S12</strain>
    </source>
</reference>
<keyword evidence="3" id="KW-0315">Glutamine amidotransferase</keyword>
<dbReference type="Pfam" id="PF01965">
    <property type="entry name" value="DJ-1_PfpI"/>
    <property type="match status" value="1"/>
</dbReference>
<proteinExistence type="inferred from homology"/>
<keyword evidence="8" id="KW-1185">Reference proteome</keyword>
<evidence type="ECO:0000313" key="8">
    <source>
        <dbReference type="Proteomes" id="UP000287962"/>
    </source>
</evidence>
<dbReference type="Gene3D" id="3.40.50.880">
    <property type="match status" value="1"/>
</dbReference>
<dbReference type="AlphaFoldDB" id="A0A0N0ZPH5"/>
<dbReference type="InterPro" id="IPR029062">
    <property type="entry name" value="Class_I_gatase-like"/>
</dbReference>
<dbReference type="EMBL" id="LJJR01000005">
    <property type="protein sequence ID" value="KPD32630.1"/>
    <property type="molecule type" value="Genomic_DNA"/>
</dbReference>
<evidence type="ECO:0000313" key="6">
    <source>
        <dbReference type="Proteomes" id="UP000053099"/>
    </source>
</evidence>
<sequence length="167" mass="18219">MKRVGILLADLFDEREFLYPYYRVQEAGYTPVVIGPEAREYRAKSGFSWRAEVSAREAPELAGLLIPGGFAPDYLRRSPEVLALVRRVAEEGRPLGAICHAGWVLISAGLVRGRRVTGFSSIRDDLENAGGLYQETGVVVDGNLVTAQGPKDLPGFVLAFLELLAKG</sequence>
<dbReference type="SMR" id="A0A0N0ZPH5"/>
<dbReference type="RefSeq" id="WP_015716007.1">
    <property type="nucleotide sequence ID" value="NZ_PELO01000312.1"/>
</dbReference>
<dbReference type="Proteomes" id="UP000286928">
    <property type="component" value="Unassembled WGS sequence"/>
</dbReference>
<keyword evidence="3" id="KW-0808">Transferase</keyword>
<dbReference type="EMBL" id="PEML01000138">
    <property type="protein sequence ID" value="RTI07766.1"/>
    <property type="molecule type" value="Genomic_DNA"/>
</dbReference>
<dbReference type="SUPFAM" id="SSF52317">
    <property type="entry name" value="Class I glutamine amidotransferase-like"/>
    <property type="match status" value="1"/>
</dbReference>
<feature type="domain" description="DJ-1/PfpI" evidence="2">
    <location>
        <begin position="2"/>
        <end position="162"/>
    </location>
</feature>